<dbReference type="AlphaFoldDB" id="A0A1H7V076"/>
<proteinExistence type="predicted"/>
<name>A0A1H7V076_9SPHN</name>
<feature type="transmembrane region" description="Helical" evidence="2">
    <location>
        <begin position="12"/>
        <end position="34"/>
    </location>
</feature>
<dbReference type="STRING" id="1855283.SAMN05216382_3141"/>
<dbReference type="PROSITE" id="PS51257">
    <property type="entry name" value="PROKAR_LIPOPROTEIN"/>
    <property type="match status" value="1"/>
</dbReference>
<organism evidence="3 4">
    <name type="scientific">Sphingomonas palmae</name>
    <dbReference type="NCBI Taxonomy" id="1855283"/>
    <lineage>
        <taxon>Bacteria</taxon>
        <taxon>Pseudomonadati</taxon>
        <taxon>Pseudomonadota</taxon>
        <taxon>Alphaproteobacteria</taxon>
        <taxon>Sphingomonadales</taxon>
        <taxon>Sphingomonadaceae</taxon>
        <taxon>Sphingomonas</taxon>
    </lineage>
</organism>
<evidence type="ECO:0000256" key="1">
    <source>
        <dbReference type="SAM" id="MobiDB-lite"/>
    </source>
</evidence>
<gene>
    <name evidence="3" type="ORF">SAMN05216382_3141</name>
</gene>
<accession>A0A1H7V076</accession>
<dbReference type="EMBL" id="FNZZ01000008">
    <property type="protein sequence ID" value="SEM02621.1"/>
    <property type="molecule type" value="Genomic_DNA"/>
</dbReference>
<reference evidence="4" key="1">
    <citation type="submission" date="2016-10" db="EMBL/GenBank/DDBJ databases">
        <authorList>
            <person name="Varghese N."/>
            <person name="Submissions S."/>
        </authorList>
    </citation>
    <scope>NUCLEOTIDE SEQUENCE [LARGE SCALE GENOMIC DNA]</scope>
    <source>
        <strain evidence="4">JS21-1</strain>
    </source>
</reference>
<evidence type="ECO:0000256" key="2">
    <source>
        <dbReference type="SAM" id="Phobius"/>
    </source>
</evidence>
<keyword evidence="2" id="KW-0812">Transmembrane</keyword>
<feature type="region of interest" description="Disordered" evidence="1">
    <location>
        <begin position="50"/>
        <end position="77"/>
    </location>
</feature>
<keyword evidence="2" id="KW-0472">Membrane</keyword>
<evidence type="ECO:0000313" key="4">
    <source>
        <dbReference type="Proteomes" id="UP000199214"/>
    </source>
</evidence>
<keyword evidence="4" id="KW-1185">Reference proteome</keyword>
<sequence>MTASVERGVQAVMLVFVTCALSGCVAVAAIPAVAGGLAAKKAGDYAATTRVKRRGQTEPPLDAAPARSTSGPKRAVAASATPVIAPLQLSPSPSTGVVPLPEDTRAMRAGVIYAGELPRPVATSHSTQPVPAALPLTSWADIGHYAAAQTTVPTNSVLLLRGSSSDTPSWVPCSDKPRAMLVRLETAMSSTGDRWTFVPSALLWLDAFQTLEFPVIFTAEAPTKTHTAIEAAFRAANLSKLLQLGGLKLGLSSTAMPAERASIASRYCIVTIVGRDASDFPNAALPETSPPALRRIWGSGWFRIGTQR</sequence>
<protein>
    <submittedName>
        <fullName evidence="3">Uncharacterized protein</fullName>
    </submittedName>
</protein>
<evidence type="ECO:0000313" key="3">
    <source>
        <dbReference type="EMBL" id="SEM02621.1"/>
    </source>
</evidence>
<dbReference type="Proteomes" id="UP000199214">
    <property type="component" value="Unassembled WGS sequence"/>
</dbReference>
<keyword evidence="2" id="KW-1133">Transmembrane helix</keyword>